<protein>
    <recommendedName>
        <fullName evidence="3">GH16 domain-containing protein</fullName>
    </recommendedName>
</protein>
<proteinExistence type="inferred from homology"/>
<keyword evidence="6" id="KW-1185">Reference proteome</keyword>
<dbReference type="SUPFAM" id="SSF49899">
    <property type="entry name" value="Concanavalin A-like lectins/glucanases"/>
    <property type="match status" value="1"/>
</dbReference>
<keyword evidence="2" id="KW-0732">Signal</keyword>
<dbReference type="PANTHER" id="PTHR10963">
    <property type="entry name" value="GLYCOSYL HYDROLASE-RELATED"/>
    <property type="match status" value="1"/>
</dbReference>
<evidence type="ECO:0000259" key="3">
    <source>
        <dbReference type="PROSITE" id="PS51762"/>
    </source>
</evidence>
<dbReference type="GO" id="GO:0004553">
    <property type="term" value="F:hydrolase activity, hydrolyzing O-glycosyl compounds"/>
    <property type="evidence" value="ECO:0007669"/>
    <property type="project" value="InterPro"/>
</dbReference>
<dbReference type="Proteomes" id="UP000321514">
    <property type="component" value="Unassembled WGS sequence"/>
</dbReference>
<dbReference type="Gene3D" id="2.60.120.200">
    <property type="match status" value="1"/>
</dbReference>
<evidence type="ECO:0000313" key="6">
    <source>
        <dbReference type="Proteomes" id="UP000183760"/>
    </source>
</evidence>
<comment type="caution">
    <text evidence="4">The sequence shown here is derived from an EMBL/GenBank/DDBJ whole genome shotgun (WGS) entry which is preliminary data.</text>
</comment>
<sequence length="487" mass="51550">MNRALRPLRLLPVFSLAYLAACQGTPSEEGNGVETGETVTSALVSSSLSPTRDEAMSGIWAGGGSAPIHGLMDDGVSFAASDRGGSFARSAPARASSSLTLGYQDSAVPGGASNVVVNYDGWAINGGTGTLRVKLYEGATLLGTGPLHVLGTTPGNFSDTFANLDVADAGLLRTELLFENSAAAGSLVSSIIWLDVTGRASPVTTLECPAGFTRELFRDDFDGSALDATKWDVIQGNNNPSGGAFTQLTKMLRANVKVEGGRLKVSSKRHCVDPYPNITPENPARCAGTNYYSGAWLKGKGTFAPGKGLMAFHAKMPPPMPGTFPALWARNSFGDARYGELDLIETWWDSPKGTANDPNRFSATTHVGSSPMIHTSNNEVGPFANLVTASHVWEVEWDAGATPAVARYYYRDSLGSTRILVRTATYQTSGFNGRVTDAAFRTALADGWRPYIDFAVQPEGTWNVGPDTAAVYDPQDLEVDSVIICAP</sequence>
<feature type="domain" description="GH16" evidence="3">
    <location>
        <begin position="194"/>
        <end position="471"/>
    </location>
</feature>
<dbReference type="EMBL" id="BJXR01000053">
    <property type="protein sequence ID" value="GEN12030.1"/>
    <property type="molecule type" value="Genomic_DNA"/>
</dbReference>
<dbReference type="InterPro" id="IPR013320">
    <property type="entry name" value="ConA-like_dom_sf"/>
</dbReference>
<feature type="chain" id="PRO_5022814755" description="GH16 domain-containing protein" evidence="2">
    <location>
        <begin position="21"/>
        <end position="487"/>
    </location>
</feature>
<dbReference type="EMBL" id="FOIB01000011">
    <property type="protein sequence ID" value="SEU36767.1"/>
    <property type="molecule type" value="Genomic_DNA"/>
</dbReference>
<reference evidence="4 7" key="2">
    <citation type="submission" date="2019-07" db="EMBL/GenBank/DDBJ databases">
        <title>Whole genome shotgun sequence of Myxococcus fulvus NBRC 100333.</title>
        <authorList>
            <person name="Hosoyama A."/>
            <person name="Uohara A."/>
            <person name="Ohji S."/>
            <person name="Ichikawa N."/>
        </authorList>
    </citation>
    <scope>NUCLEOTIDE SEQUENCE [LARGE SCALE GENOMIC DNA]</scope>
    <source>
        <strain evidence="4 7">NBRC 100333</strain>
    </source>
</reference>
<evidence type="ECO:0000256" key="2">
    <source>
        <dbReference type="SAM" id="SignalP"/>
    </source>
</evidence>
<accession>A0A511TCX0</accession>
<organism evidence="4 7">
    <name type="scientific">Myxococcus fulvus</name>
    <dbReference type="NCBI Taxonomy" id="33"/>
    <lineage>
        <taxon>Bacteria</taxon>
        <taxon>Pseudomonadati</taxon>
        <taxon>Myxococcota</taxon>
        <taxon>Myxococcia</taxon>
        <taxon>Myxococcales</taxon>
        <taxon>Cystobacterineae</taxon>
        <taxon>Myxococcaceae</taxon>
        <taxon>Myxococcus</taxon>
    </lineage>
</organism>
<dbReference type="Proteomes" id="UP000183760">
    <property type="component" value="Unassembled WGS sequence"/>
</dbReference>
<comment type="similarity">
    <text evidence="1">Belongs to the glycosyl hydrolase 16 family.</text>
</comment>
<evidence type="ECO:0000256" key="1">
    <source>
        <dbReference type="ARBA" id="ARBA00006865"/>
    </source>
</evidence>
<feature type="signal peptide" evidence="2">
    <location>
        <begin position="1"/>
        <end position="20"/>
    </location>
</feature>
<evidence type="ECO:0000313" key="4">
    <source>
        <dbReference type="EMBL" id="GEN12030.1"/>
    </source>
</evidence>
<name>A0A511TCX0_MYXFU</name>
<dbReference type="InterPro" id="IPR050546">
    <property type="entry name" value="Glycosyl_Hydrlase_16"/>
</dbReference>
<dbReference type="InterPro" id="IPR000757">
    <property type="entry name" value="Beta-glucanase-like"/>
</dbReference>
<dbReference type="PANTHER" id="PTHR10963:SF55">
    <property type="entry name" value="GLYCOSIDE HYDROLASE FAMILY 16 PROTEIN"/>
    <property type="match status" value="1"/>
</dbReference>
<evidence type="ECO:0000313" key="7">
    <source>
        <dbReference type="Proteomes" id="UP000321514"/>
    </source>
</evidence>
<evidence type="ECO:0000313" key="5">
    <source>
        <dbReference type="EMBL" id="SEU36767.1"/>
    </source>
</evidence>
<gene>
    <name evidence="4" type="ORF">MFU01_70670</name>
    <name evidence="5" type="ORF">SAMN05443572_111302</name>
</gene>
<dbReference type="PROSITE" id="PS51762">
    <property type="entry name" value="GH16_2"/>
    <property type="match status" value="1"/>
</dbReference>
<reference evidence="5 6" key="1">
    <citation type="submission" date="2016-10" db="EMBL/GenBank/DDBJ databases">
        <authorList>
            <person name="Varghese N."/>
            <person name="Submissions S."/>
        </authorList>
    </citation>
    <scope>NUCLEOTIDE SEQUENCE [LARGE SCALE GENOMIC DNA]</scope>
    <source>
        <strain evidence="5 6">DSM 16525</strain>
    </source>
</reference>
<dbReference type="AlphaFoldDB" id="A0A511TCX0"/>
<dbReference type="GO" id="GO:0005975">
    <property type="term" value="P:carbohydrate metabolic process"/>
    <property type="evidence" value="ECO:0007669"/>
    <property type="project" value="InterPro"/>
</dbReference>
<dbReference type="STRING" id="1334629.MFUL124B02_13275"/>